<gene>
    <name evidence="2" type="ORF">M513_12976</name>
</gene>
<evidence type="ECO:0000313" key="3">
    <source>
        <dbReference type="Proteomes" id="UP000030764"/>
    </source>
</evidence>
<feature type="compositionally biased region" description="Basic and acidic residues" evidence="1">
    <location>
        <begin position="70"/>
        <end position="79"/>
    </location>
</feature>
<organism evidence="2 3">
    <name type="scientific">Trichuris suis</name>
    <name type="common">pig whipworm</name>
    <dbReference type="NCBI Taxonomy" id="68888"/>
    <lineage>
        <taxon>Eukaryota</taxon>
        <taxon>Metazoa</taxon>
        <taxon>Ecdysozoa</taxon>
        <taxon>Nematoda</taxon>
        <taxon>Enoplea</taxon>
        <taxon>Dorylaimia</taxon>
        <taxon>Trichinellida</taxon>
        <taxon>Trichuridae</taxon>
        <taxon>Trichuris</taxon>
    </lineage>
</organism>
<accession>A0A085LMD8</accession>
<sequence>MEQPLAASAVAEHAAHCHGSLQTRVTHEGCSFHTKSPIHQPGQRDSALHAVEGNKFHEQEDPLPDPDEHELDKYYKAEDTELDSTTTTDRRLQSYQNGQKTEGSNRTERTP</sequence>
<proteinExistence type="predicted"/>
<evidence type="ECO:0000313" key="2">
    <source>
        <dbReference type="EMBL" id="KFD46134.1"/>
    </source>
</evidence>
<dbReference type="AlphaFoldDB" id="A0A085LMD8"/>
<dbReference type="EMBL" id="KL363391">
    <property type="protein sequence ID" value="KFD46134.1"/>
    <property type="molecule type" value="Genomic_DNA"/>
</dbReference>
<feature type="compositionally biased region" description="Polar residues" evidence="1">
    <location>
        <begin position="93"/>
        <end position="102"/>
    </location>
</feature>
<evidence type="ECO:0000256" key="1">
    <source>
        <dbReference type="SAM" id="MobiDB-lite"/>
    </source>
</evidence>
<feature type="region of interest" description="Disordered" evidence="1">
    <location>
        <begin position="32"/>
        <end position="111"/>
    </location>
</feature>
<dbReference type="Proteomes" id="UP000030764">
    <property type="component" value="Unassembled WGS sequence"/>
</dbReference>
<reference evidence="2 3" key="1">
    <citation type="journal article" date="2014" name="Nat. Genet.">
        <title>Genome and transcriptome of the porcine whipworm Trichuris suis.</title>
        <authorList>
            <person name="Jex A.R."/>
            <person name="Nejsum P."/>
            <person name="Schwarz E.M."/>
            <person name="Hu L."/>
            <person name="Young N.D."/>
            <person name="Hall R.S."/>
            <person name="Korhonen P.K."/>
            <person name="Liao S."/>
            <person name="Thamsborg S."/>
            <person name="Xia J."/>
            <person name="Xu P."/>
            <person name="Wang S."/>
            <person name="Scheerlinck J.P."/>
            <person name="Hofmann A."/>
            <person name="Sternberg P.W."/>
            <person name="Wang J."/>
            <person name="Gasser R.B."/>
        </authorList>
    </citation>
    <scope>NUCLEOTIDE SEQUENCE [LARGE SCALE GENOMIC DNA]</scope>
    <source>
        <strain evidence="2">DCEP-RM93M</strain>
    </source>
</reference>
<keyword evidence="3" id="KW-1185">Reference proteome</keyword>
<name>A0A085LMD8_9BILA</name>
<protein>
    <submittedName>
        <fullName evidence="2">Uncharacterized protein</fullName>
    </submittedName>
</protein>